<dbReference type="InterPro" id="IPR015884">
    <property type="entry name" value="Malic_enzyme_CS"/>
</dbReference>
<feature type="binding site" evidence="8">
    <location>
        <position position="425"/>
    </location>
    <ligand>
        <name>(S)-malate</name>
        <dbReference type="ChEBI" id="CHEBI:15589"/>
    </ligand>
</feature>
<evidence type="ECO:0000256" key="10">
    <source>
        <dbReference type="RuleBase" id="RU003427"/>
    </source>
</evidence>
<evidence type="ECO:0000259" key="11">
    <source>
        <dbReference type="SMART" id="SM00919"/>
    </source>
</evidence>
<evidence type="ECO:0000256" key="8">
    <source>
        <dbReference type="PIRSR" id="PIRSR000106-2"/>
    </source>
</evidence>
<name>A0A1R4JJ68_9ACTN</name>
<evidence type="ECO:0000256" key="2">
    <source>
        <dbReference type="ARBA" id="ARBA00008785"/>
    </source>
</evidence>
<keyword evidence="13" id="KW-0560">Oxidoreductase</keyword>
<feature type="active site" description="Proton acceptor" evidence="7">
    <location>
        <position position="182"/>
    </location>
</feature>
<evidence type="ECO:0000256" key="6">
    <source>
        <dbReference type="ARBA" id="ARBA00082317"/>
    </source>
</evidence>
<dbReference type="EMBL" id="FUKQ01000032">
    <property type="protein sequence ID" value="SJN31974.1"/>
    <property type="molecule type" value="Genomic_DNA"/>
</dbReference>
<keyword evidence="14" id="KW-1185">Reference proteome</keyword>
<dbReference type="PANTHER" id="PTHR23406">
    <property type="entry name" value="MALIC ENZYME-RELATED"/>
    <property type="match status" value="1"/>
</dbReference>
<dbReference type="Pfam" id="PF03949">
    <property type="entry name" value="Malic_M"/>
    <property type="match status" value="1"/>
</dbReference>
<dbReference type="SUPFAM" id="SSF51735">
    <property type="entry name" value="NAD(P)-binding Rossmann-fold domains"/>
    <property type="match status" value="1"/>
</dbReference>
<evidence type="ECO:0000256" key="9">
    <source>
        <dbReference type="PIRSR" id="PIRSR000106-3"/>
    </source>
</evidence>
<dbReference type="Proteomes" id="UP000188342">
    <property type="component" value="Unassembled WGS sequence"/>
</dbReference>
<evidence type="ECO:0000256" key="4">
    <source>
        <dbReference type="ARBA" id="ARBA00023027"/>
    </source>
</evidence>
<evidence type="ECO:0000259" key="12">
    <source>
        <dbReference type="SMART" id="SM01274"/>
    </source>
</evidence>
<dbReference type="GO" id="GO:0051287">
    <property type="term" value="F:NAD binding"/>
    <property type="evidence" value="ECO:0007669"/>
    <property type="project" value="InterPro"/>
</dbReference>
<comment type="cofactor">
    <cofactor evidence="1">
        <name>Mn(2+)</name>
        <dbReference type="ChEBI" id="CHEBI:29035"/>
    </cofactor>
</comment>
<sequence>MANFSYVHEPDGSYTLRIAARGREVLTNPLCNFGTAFTRQQRIDLNVNGLLPSNVVTIDQQLKRVYSQYQGESDALAKYVFLNTMQDRNETLFYRLLTEHLEEMLPIVYTPTIGKAIETYSHWYHRPRGIFLSIDDPDGIEPALRSYGHSSEDVDLVVVTDSEGILGIGDQGVGGVAIAVGKLGVYTAAAGIHPSRALPVVLDVGTDNIDLLNDETYLGYRHARVRGARYDEFVDRFVQAIQTMYPHAMIHWEDFGAGNAHRILDKYRDEVCTFNDDIQGTAAVVVAAILAAVRRSGQKLANQRIVVHGAGTAGIGIADLLVQRMVNRGIPREQALSCFYGLGSLGLLRVGVKMRDFQEPYARSAEELAGWELDTPGKVELADVVRNVHPTIMIGTSAQAGAFTQKIVKDVASHCEHPILMPLSNPTRKAEALPADLLEWTDGRALIATGSPFEPVHFNGTTYTIAQANNALVFPGLGLGVAACRASRVSDSMILAAAEAVAKVVTSREPGASLLPRIDKLRAVSARVAIAVAKQAQTDGLATVELANPVQDIHERMWSPDYPKVEVV</sequence>
<feature type="domain" description="Malic enzyme NAD-binding" evidence="11">
    <location>
        <begin position="278"/>
        <end position="537"/>
    </location>
</feature>
<evidence type="ECO:0000256" key="3">
    <source>
        <dbReference type="ARBA" id="ARBA00022723"/>
    </source>
</evidence>
<evidence type="ECO:0000256" key="5">
    <source>
        <dbReference type="ARBA" id="ARBA00073308"/>
    </source>
</evidence>
<organism evidence="13 14">
    <name type="scientific">Luteococcus japonicus LSP_Lj1</name>
    <dbReference type="NCBI Taxonomy" id="1255658"/>
    <lineage>
        <taxon>Bacteria</taxon>
        <taxon>Bacillati</taxon>
        <taxon>Actinomycetota</taxon>
        <taxon>Actinomycetes</taxon>
        <taxon>Propionibacteriales</taxon>
        <taxon>Propionibacteriaceae</taxon>
        <taxon>Luteococcus</taxon>
    </lineage>
</organism>
<comment type="similarity">
    <text evidence="2 10">Belongs to the malic enzymes family.</text>
</comment>
<dbReference type="GO" id="GO:0046872">
    <property type="term" value="F:metal ion binding"/>
    <property type="evidence" value="ECO:0007669"/>
    <property type="project" value="UniProtKB-KW"/>
</dbReference>
<proteinExistence type="inferred from homology"/>
<dbReference type="PIRSF" id="PIRSF000106">
    <property type="entry name" value="ME"/>
    <property type="match status" value="1"/>
</dbReference>
<dbReference type="InterPro" id="IPR012302">
    <property type="entry name" value="Malic_NAD-bd"/>
</dbReference>
<dbReference type="FunFam" id="3.40.50.10380:FF:000001">
    <property type="entry name" value="NAD-dependent malic enzyme"/>
    <property type="match status" value="1"/>
</dbReference>
<feature type="domain" description="Malic enzyme N-terminal" evidence="12">
    <location>
        <begin position="86"/>
        <end position="268"/>
    </location>
</feature>
<dbReference type="AlphaFoldDB" id="A0A1R4JJ68"/>
<dbReference type="NCBIfam" id="NF010052">
    <property type="entry name" value="PRK13529.1"/>
    <property type="match status" value="1"/>
</dbReference>
<dbReference type="GO" id="GO:0016616">
    <property type="term" value="F:oxidoreductase activity, acting on the CH-OH group of donors, NAD or NADP as acceptor"/>
    <property type="evidence" value="ECO:0007669"/>
    <property type="project" value="InterPro"/>
</dbReference>
<protein>
    <recommendedName>
        <fullName evidence="5">Putative malate oxidoreductase [NAD]</fullName>
    </recommendedName>
    <alternativeName>
        <fullName evidence="6">Malic enzyme</fullName>
    </alternativeName>
</protein>
<accession>A0A1R4JJ68</accession>
<dbReference type="PRINTS" id="PR00072">
    <property type="entry name" value="MALOXRDTASE"/>
</dbReference>
<keyword evidence="4" id="KW-0520">NAD</keyword>
<feature type="active site" description="Proton donor" evidence="7">
    <location>
        <position position="109"/>
    </location>
</feature>
<dbReference type="PROSITE" id="PS00331">
    <property type="entry name" value="MALIC_ENZYMES"/>
    <property type="match status" value="1"/>
</dbReference>
<dbReference type="Gene3D" id="3.40.50.10380">
    <property type="entry name" value="Malic enzyme, N-terminal domain"/>
    <property type="match status" value="1"/>
</dbReference>
<dbReference type="STRING" id="1255658.FM114_07790"/>
<evidence type="ECO:0000313" key="14">
    <source>
        <dbReference type="Proteomes" id="UP000188342"/>
    </source>
</evidence>
<dbReference type="InterPro" id="IPR046346">
    <property type="entry name" value="Aminoacid_DH-like_N_sf"/>
</dbReference>
<feature type="binding site" evidence="9">
    <location>
        <position position="277"/>
    </location>
    <ligand>
        <name>a divalent metal cation</name>
        <dbReference type="ChEBI" id="CHEBI:60240"/>
    </ligand>
</feature>
<comment type="cofactor">
    <cofactor evidence="9">
        <name>Mg(2+)</name>
        <dbReference type="ChEBI" id="CHEBI:18420"/>
    </cofactor>
    <cofactor evidence="9">
        <name>Mn(2+)</name>
        <dbReference type="ChEBI" id="CHEBI:29035"/>
    </cofactor>
    <text evidence="9">Divalent metal cations. Prefers magnesium or manganese.</text>
</comment>
<gene>
    <name evidence="13" type="ORF">FM114_07790</name>
</gene>
<dbReference type="Gene3D" id="3.40.50.720">
    <property type="entry name" value="NAD(P)-binding Rossmann-like Domain"/>
    <property type="match status" value="1"/>
</dbReference>
<dbReference type="InterPro" id="IPR001891">
    <property type="entry name" value="Malic_OxRdtase"/>
</dbReference>
<dbReference type="GO" id="GO:0005829">
    <property type="term" value="C:cytosol"/>
    <property type="evidence" value="ECO:0007669"/>
    <property type="project" value="TreeGrafter"/>
</dbReference>
<dbReference type="Pfam" id="PF00390">
    <property type="entry name" value="malic"/>
    <property type="match status" value="1"/>
</dbReference>
<dbReference type="PANTHER" id="PTHR23406:SF34">
    <property type="entry name" value="NAD-DEPENDENT MALIC ENZYME, MITOCHONDRIAL"/>
    <property type="match status" value="1"/>
</dbReference>
<dbReference type="SUPFAM" id="SSF53223">
    <property type="entry name" value="Aminoacid dehydrogenase-like, N-terminal domain"/>
    <property type="match status" value="1"/>
</dbReference>
<evidence type="ECO:0000256" key="7">
    <source>
        <dbReference type="PIRSR" id="PIRSR000106-1"/>
    </source>
</evidence>
<feature type="binding site" evidence="9">
    <location>
        <position position="253"/>
    </location>
    <ligand>
        <name>a divalent metal cation</name>
        <dbReference type="ChEBI" id="CHEBI:60240"/>
    </ligand>
</feature>
<evidence type="ECO:0000256" key="1">
    <source>
        <dbReference type="ARBA" id="ARBA00001936"/>
    </source>
</evidence>
<dbReference type="RefSeq" id="WP_094764603.1">
    <property type="nucleotide sequence ID" value="NZ_FUKQ01000032.1"/>
</dbReference>
<dbReference type="OrthoDB" id="3314528at2"/>
<dbReference type="SMART" id="SM01274">
    <property type="entry name" value="malic"/>
    <property type="match status" value="1"/>
</dbReference>
<evidence type="ECO:0000313" key="13">
    <source>
        <dbReference type="EMBL" id="SJN31974.1"/>
    </source>
</evidence>
<dbReference type="GO" id="GO:0004470">
    <property type="term" value="F:malic enzyme activity"/>
    <property type="evidence" value="ECO:0007669"/>
    <property type="project" value="InterPro"/>
</dbReference>
<feature type="binding site" evidence="8">
    <location>
        <position position="469"/>
    </location>
    <ligand>
        <name>(S)-malate</name>
        <dbReference type="ChEBI" id="CHEBI:15589"/>
    </ligand>
</feature>
<dbReference type="InterPro" id="IPR037062">
    <property type="entry name" value="Malic_N_dom_sf"/>
</dbReference>
<dbReference type="InterPro" id="IPR036291">
    <property type="entry name" value="NAD(P)-bd_dom_sf"/>
</dbReference>
<dbReference type="InterPro" id="IPR012301">
    <property type="entry name" value="Malic_N_dom"/>
</dbReference>
<dbReference type="GO" id="GO:0006108">
    <property type="term" value="P:malate metabolic process"/>
    <property type="evidence" value="ECO:0007669"/>
    <property type="project" value="TreeGrafter"/>
</dbReference>
<feature type="binding site" evidence="9">
    <location>
        <position position="254"/>
    </location>
    <ligand>
        <name>a divalent metal cation</name>
        <dbReference type="ChEBI" id="CHEBI:60240"/>
    </ligand>
</feature>
<dbReference type="SMART" id="SM00919">
    <property type="entry name" value="Malic_M"/>
    <property type="match status" value="1"/>
</dbReference>
<keyword evidence="3 9" id="KW-0479">Metal-binding</keyword>
<reference evidence="13 14" key="1">
    <citation type="submission" date="2017-02" db="EMBL/GenBank/DDBJ databases">
        <authorList>
            <person name="Peterson S.W."/>
        </authorList>
    </citation>
    <scope>NUCLEOTIDE SEQUENCE [LARGE SCALE GENOMIC DNA]</scope>
    <source>
        <strain evidence="13 14">LSP_Lj1</strain>
    </source>
</reference>